<comment type="caution">
    <text evidence="1">The sequence shown here is derived from an EMBL/GenBank/DDBJ whole genome shotgun (WGS) entry which is preliminary data.</text>
</comment>
<dbReference type="AlphaFoldDB" id="A0A9N9J7W6"/>
<dbReference type="Proteomes" id="UP000789759">
    <property type="component" value="Unassembled WGS sequence"/>
</dbReference>
<evidence type="ECO:0000313" key="1">
    <source>
        <dbReference type="EMBL" id="CAG8763489.1"/>
    </source>
</evidence>
<proteinExistence type="predicted"/>
<gene>
    <name evidence="1" type="ORF">CPELLU_LOCUS15461</name>
</gene>
<name>A0A9N9J7W6_9GLOM</name>
<sequence>EHLALNCPNQDKDIIDFYTQVVANRQGQSQALSQEIIPGTNLSKRKRKLTSGQTLLSKFLEKLRPGYQPPSKQLFARRLLNAEIIKVNQSIMNILEKASNLTLAGIAGHLWIKMKSNTKKGGLEMLKAQLHQYACNEEPYNGSYVSTIDSPVRWWKTTGDGIETKPERELQTVFQDIDLFSEVNEENNDNLDNLSEFTNFSDPEIEHQDLALENFIELNKVEPDADNENIDRNNEELDEEEFVSEEFDENKFGAEVEELVYSIQ</sequence>
<accession>A0A9N9J7W6</accession>
<keyword evidence="2" id="KW-1185">Reference proteome</keyword>
<reference evidence="1" key="1">
    <citation type="submission" date="2021-06" db="EMBL/GenBank/DDBJ databases">
        <authorList>
            <person name="Kallberg Y."/>
            <person name="Tangrot J."/>
            <person name="Rosling A."/>
        </authorList>
    </citation>
    <scope>NUCLEOTIDE SEQUENCE</scope>
    <source>
        <strain evidence="1">FL966</strain>
    </source>
</reference>
<evidence type="ECO:0000313" key="2">
    <source>
        <dbReference type="Proteomes" id="UP000789759"/>
    </source>
</evidence>
<dbReference type="OrthoDB" id="2440964at2759"/>
<feature type="non-terminal residue" evidence="1">
    <location>
        <position position="264"/>
    </location>
</feature>
<organism evidence="1 2">
    <name type="scientific">Cetraspora pellucida</name>
    <dbReference type="NCBI Taxonomy" id="1433469"/>
    <lineage>
        <taxon>Eukaryota</taxon>
        <taxon>Fungi</taxon>
        <taxon>Fungi incertae sedis</taxon>
        <taxon>Mucoromycota</taxon>
        <taxon>Glomeromycotina</taxon>
        <taxon>Glomeromycetes</taxon>
        <taxon>Diversisporales</taxon>
        <taxon>Gigasporaceae</taxon>
        <taxon>Cetraspora</taxon>
    </lineage>
</organism>
<dbReference type="EMBL" id="CAJVQA010020397">
    <property type="protein sequence ID" value="CAG8763489.1"/>
    <property type="molecule type" value="Genomic_DNA"/>
</dbReference>
<protein>
    <submittedName>
        <fullName evidence="1">6933_t:CDS:1</fullName>
    </submittedName>
</protein>